<evidence type="ECO:0000313" key="3">
    <source>
        <dbReference type="EMBL" id="KAK0554505.1"/>
    </source>
</evidence>
<dbReference type="InterPro" id="IPR003347">
    <property type="entry name" value="JmjC_dom"/>
</dbReference>
<dbReference type="PROSITE" id="PS51184">
    <property type="entry name" value="JMJC"/>
    <property type="match status" value="1"/>
</dbReference>
<comment type="caution">
    <text evidence="3">The sequence shown here is derived from an EMBL/GenBank/DDBJ whole genome shotgun (WGS) entry which is preliminary data.</text>
</comment>
<evidence type="ECO:0000256" key="1">
    <source>
        <dbReference type="SAM" id="MobiDB-lite"/>
    </source>
</evidence>
<dbReference type="PANTHER" id="PTHR12480">
    <property type="entry name" value="ARGININE DEMETHYLASE AND LYSYL-HYDROXYLASE JMJD"/>
    <property type="match status" value="1"/>
</dbReference>
<sequence>MSRASKRARTDQTGSSSSAQTGIALGHPLRLKPLGNAFFSNIPNARGRGLGKLSAFSDQQISDILNLLVELDAEPGLETNPKQAPISLCRLAQVSHTLNVFAYQESIWREAFLLRPDFNATLQFWAGSWRRTYALHHLQSSQQHRTSDTQWLRGFNQPVTTPDLFSDHLFHSFIHALTPLGPLLPHQDENKISSFNKIDRIPASQYTVATFTEAYSRPNRPCIITDEPGLRSDAVSANRWPCAGWTLDTLAQQWPDRVFRAEAIKCNAKTYLSYARSCGAHALRAKGDRVRIGYFPPPTKLSFGGQDSAEDLKVAAFDPYVIPDESPFYLFDASFPATDKTASASWRIPQLLATGPSGSSTEVDLFALFGPHQRPDYRWLIAGPERSGSGWHLDPNGTSAWNTVLSGSKLWLMLPPGTPPPGVYVSQDEGEVTSPASLAEWVSLFAKATYEVHGTGKGGDGQLLVGVCHAGETCYVPSGWWHAVLNLEECVALTQNFVSPVELPYVLHFLKHKYDQISGFKRPRDGEPNAAENGNVDVDADDQEAAAASATGPRHQQSRAANGVSNGEERDFRLDIFDTFCKRLQEYDAALLKQGLEGMQAIEQRKALERTQAETAQMSSIGRKRVTNGVEASHVTWWERLKSGSEASQYTQATVNGHTNLDQNSHQSTFALGAAINDEELEDVPW</sequence>
<evidence type="ECO:0000259" key="2">
    <source>
        <dbReference type="PROSITE" id="PS51184"/>
    </source>
</evidence>
<dbReference type="GO" id="GO:0005634">
    <property type="term" value="C:nucleus"/>
    <property type="evidence" value="ECO:0007669"/>
    <property type="project" value="TreeGrafter"/>
</dbReference>
<dbReference type="InterPro" id="IPR036047">
    <property type="entry name" value="F-box-like_dom_sf"/>
</dbReference>
<dbReference type="SUPFAM" id="SSF51197">
    <property type="entry name" value="Clavaminate synthase-like"/>
    <property type="match status" value="1"/>
</dbReference>
<feature type="compositionally biased region" description="Polar residues" evidence="1">
    <location>
        <begin position="554"/>
        <end position="565"/>
    </location>
</feature>
<dbReference type="InterPro" id="IPR050910">
    <property type="entry name" value="JMJD6_ArgDemeth/LysHydrox"/>
</dbReference>
<dbReference type="GO" id="GO:0000987">
    <property type="term" value="F:cis-regulatory region sequence-specific DNA binding"/>
    <property type="evidence" value="ECO:0007669"/>
    <property type="project" value="TreeGrafter"/>
</dbReference>
<gene>
    <name evidence="3" type="ORF">OC846_002077</name>
</gene>
<evidence type="ECO:0000313" key="4">
    <source>
        <dbReference type="Proteomes" id="UP001176517"/>
    </source>
</evidence>
<feature type="region of interest" description="Disordered" evidence="1">
    <location>
        <begin position="1"/>
        <end position="22"/>
    </location>
</feature>
<feature type="domain" description="JmjC" evidence="2">
    <location>
        <begin position="344"/>
        <end position="514"/>
    </location>
</feature>
<reference evidence="3" key="1">
    <citation type="journal article" date="2023" name="PhytoFront">
        <title>Draft Genome Resources of Seven Strains of Tilletia horrida, Causal Agent of Kernel Smut of Rice.</title>
        <authorList>
            <person name="Khanal S."/>
            <person name="Antony Babu S."/>
            <person name="Zhou X.G."/>
        </authorList>
    </citation>
    <scope>NUCLEOTIDE SEQUENCE</scope>
    <source>
        <strain evidence="3">TX6</strain>
    </source>
</reference>
<dbReference type="Proteomes" id="UP001176517">
    <property type="component" value="Unassembled WGS sequence"/>
</dbReference>
<proteinExistence type="predicted"/>
<dbReference type="SUPFAM" id="SSF81383">
    <property type="entry name" value="F-box domain"/>
    <property type="match status" value="1"/>
</dbReference>
<protein>
    <recommendedName>
        <fullName evidence="2">JmjC domain-containing protein</fullName>
    </recommendedName>
</protein>
<dbReference type="EMBL" id="JAPDMZ010000037">
    <property type="protein sequence ID" value="KAK0554505.1"/>
    <property type="molecule type" value="Genomic_DNA"/>
</dbReference>
<dbReference type="AlphaFoldDB" id="A0AAN6GV79"/>
<keyword evidence="4" id="KW-1185">Reference proteome</keyword>
<organism evidence="3 4">
    <name type="scientific">Tilletia horrida</name>
    <dbReference type="NCBI Taxonomy" id="155126"/>
    <lineage>
        <taxon>Eukaryota</taxon>
        <taxon>Fungi</taxon>
        <taxon>Dikarya</taxon>
        <taxon>Basidiomycota</taxon>
        <taxon>Ustilaginomycotina</taxon>
        <taxon>Exobasidiomycetes</taxon>
        <taxon>Tilletiales</taxon>
        <taxon>Tilletiaceae</taxon>
        <taxon>Tilletia</taxon>
    </lineage>
</organism>
<feature type="compositionally biased region" description="Polar residues" evidence="1">
    <location>
        <begin position="11"/>
        <end position="21"/>
    </location>
</feature>
<dbReference type="Gene3D" id="2.60.120.650">
    <property type="entry name" value="Cupin"/>
    <property type="match status" value="1"/>
</dbReference>
<feature type="region of interest" description="Disordered" evidence="1">
    <location>
        <begin position="544"/>
        <end position="566"/>
    </location>
</feature>
<dbReference type="Pfam" id="PF02373">
    <property type="entry name" value="JmjC"/>
    <property type="match status" value="1"/>
</dbReference>
<accession>A0AAN6GV79</accession>
<name>A0AAN6GV79_9BASI</name>
<dbReference type="PANTHER" id="PTHR12480:SF21">
    <property type="entry name" value="JMJC DOMAIN-CONTAINING PROTEIN 8"/>
    <property type="match status" value="1"/>
</dbReference>
<dbReference type="SMART" id="SM00558">
    <property type="entry name" value="JmjC"/>
    <property type="match status" value="1"/>
</dbReference>